<evidence type="ECO:0000313" key="4">
    <source>
        <dbReference type="Proteomes" id="UP000015241"/>
    </source>
</evidence>
<dbReference type="HOGENOM" id="CLU_1906778_0_0_1"/>
<keyword evidence="2" id="KW-0732">Signal</keyword>
<evidence type="ECO:0000256" key="2">
    <source>
        <dbReference type="SAM" id="SignalP"/>
    </source>
</evidence>
<dbReference type="Proteomes" id="UP000015241">
    <property type="component" value="Unassembled WGS sequence"/>
</dbReference>
<dbReference type="InParanoid" id="S8F5W7"/>
<feature type="chain" id="PRO_5004563463" evidence="2">
    <location>
        <begin position="24"/>
        <end position="142"/>
    </location>
</feature>
<proteinExistence type="predicted"/>
<feature type="signal peptide" evidence="2">
    <location>
        <begin position="1"/>
        <end position="23"/>
    </location>
</feature>
<dbReference type="AlphaFoldDB" id="S8F5W7"/>
<feature type="region of interest" description="Disordered" evidence="1">
    <location>
        <begin position="31"/>
        <end position="97"/>
    </location>
</feature>
<keyword evidence="4" id="KW-1185">Reference proteome</keyword>
<dbReference type="EMBL" id="KE504238">
    <property type="protein sequence ID" value="EPS94284.1"/>
    <property type="molecule type" value="Genomic_DNA"/>
</dbReference>
<accession>S8F5W7</accession>
<name>S8F5W7_FOMSC</name>
<sequence>MRFVTIISVLVASATLLPVSTLAMPFGRGSGTLQARAPMPSQQGQDPPDYSKHHPDNGRKPGFHKKDPFPLPDYHKKDPNKDKGSKFWKVPPHTTGKRSLEDVELLVRALEDLDARAFWETPRRSLEVAGLFQRELFDRDDL</sequence>
<feature type="compositionally biased region" description="Basic and acidic residues" evidence="1">
    <location>
        <begin position="49"/>
        <end position="85"/>
    </location>
</feature>
<reference evidence="3 4" key="1">
    <citation type="journal article" date="2012" name="Science">
        <title>The Paleozoic origin of enzymatic lignin decomposition reconstructed from 31 fungal genomes.</title>
        <authorList>
            <person name="Floudas D."/>
            <person name="Binder M."/>
            <person name="Riley R."/>
            <person name="Barry K."/>
            <person name="Blanchette R.A."/>
            <person name="Henrissat B."/>
            <person name="Martinez A.T."/>
            <person name="Otillar R."/>
            <person name="Spatafora J.W."/>
            <person name="Yadav J.S."/>
            <person name="Aerts A."/>
            <person name="Benoit I."/>
            <person name="Boyd A."/>
            <person name="Carlson A."/>
            <person name="Copeland A."/>
            <person name="Coutinho P.M."/>
            <person name="de Vries R.P."/>
            <person name="Ferreira P."/>
            <person name="Findley K."/>
            <person name="Foster B."/>
            <person name="Gaskell J."/>
            <person name="Glotzer D."/>
            <person name="Gorecki P."/>
            <person name="Heitman J."/>
            <person name="Hesse C."/>
            <person name="Hori C."/>
            <person name="Igarashi K."/>
            <person name="Jurgens J.A."/>
            <person name="Kallen N."/>
            <person name="Kersten P."/>
            <person name="Kohler A."/>
            <person name="Kuees U."/>
            <person name="Kumar T.K.A."/>
            <person name="Kuo A."/>
            <person name="LaButti K."/>
            <person name="Larrondo L.F."/>
            <person name="Lindquist E."/>
            <person name="Ling A."/>
            <person name="Lombard V."/>
            <person name="Lucas S."/>
            <person name="Lundell T."/>
            <person name="Martin R."/>
            <person name="McLaughlin D.J."/>
            <person name="Morgenstern I."/>
            <person name="Morin E."/>
            <person name="Murat C."/>
            <person name="Nagy L.G."/>
            <person name="Nolan M."/>
            <person name="Ohm R.A."/>
            <person name="Patyshakuliyeva A."/>
            <person name="Rokas A."/>
            <person name="Ruiz-Duenas F.J."/>
            <person name="Sabat G."/>
            <person name="Salamov A."/>
            <person name="Samejima M."/>
            <person name="Schmutz J."/>
            <person name="Slot J.C."/>
            <person name="St John F."/>
            <person name="Stenlid J."/>
            <person name="Sun H."/>
            <person name="Sun S."/>
            <person name="Syed K."/>
            <person name="Tsang A."/>
            <person name="Wiebenga A."/>
            <person name="Young D."/>
            <person name="Pisabarro A."/>
            <person name="Eastwood D.C."/>
            <person name="Martin F."/>
            <person name="Cullen D."/>
            <person name="Grigoriev I.V."/>
            <person name="Hibbett D.S."/>
        </authorList>
    </citation>
    <scope>NUCLEOTIDE SEQUENCE</scope>
    <source>
        <strain evidence="4">FP-58527</strain>
    </source>
</reference>
<protein>
    <submittedName>
        <fullName evidence="3">Uncharacterized protein</fullName>
    </submittedName>
</protein>
<gene>
    <name evidence="3" type="ORF">FOMPIDRAFT_1026263</name>
</gene>
<organism evidence="3 4">
    <name type="scientific">Fomitopsis schrenkii</name>
    <name type="common">Brown rot fungus</name>
    <dbReference type="NCBI Taxonomy" id="2126942"/>
    <lineage>
        <taxon>Eukaryota</taxon>
        <taxon>Fungi</taxon>
        <taxon>Dikarya</taxon>
        <taxon>Basidiomycota</taxon>
        <taxon>Agaricomycotina</taxon>
        <taxon>Agaricomycetes</taxon>
        <taxon>Polyporales</taxon>
        <taxon>Fomitopsis</taxon>
    </lineage>
</organism>
<evidence type="ECO:0000313" key="3">
    <source>
        <dbReference type="EMBL" id="EPS94284.1"/>
    </source>
</evidence>
<evidence type="ECO:0000256" key="1">
    <source>
        <dbReference type="SAM" id="MobiDB-lite"/>
    </source>
</evidence>